<name>A0A8J7V5C9_9PROT</name>
<dbReference type="InterPro" id="IPR012875">
    <property type="entry name" value="SDHF4"/>
</dbReference>
<dbReference type="Pfam" id="PF07896">
    <property type="entry name" value="DUF1674"/>
    <property type="match status" value="1"/>
</dbReference>
<gene>
    <name evidence="3" type="ORF">KAJ83_17255</name>
</gene>
<evidence type="ECO:0000256" key="1">
    <source>
        <dbReference type="ARBA" id="ARBA00005701"/>
    </source>
</evidence>
<dbReference type="PANTHER" id="PTHR28524:SF3">
    <property type="entry name" value="SUCCINATE DEHYDROGENASE ASSEMBLY FACTOR 4, MITOCHONDRIAL"/>
    <property type="match status" value="1"/>
</dbReference>
<dbReference type="PANTHER" id="PTHR28524">
    <property type="entry name" value="SUCCINATE DEHYDROGENASE ASSEMBLY FACTOR 4, MITOCHONDRIAL"/>
    <property type="match status" value="1"/>
</dbReference>
<dbReference type="AlphaFoldDB" id="A0A8J7V5C9"/>
<reference evidence="3" key="1">
    <citation type="submission" date="2021-04" db="EMBL/GenBank/DDBJ databases">
        <authorList>
            <person name="Zhang D.-C."/>
        </authorList>
    </citation>
    <scope>NUCLEOTIDE SEQUENCE</scope>
    <source>
        <strain evidence="3">CGMCC 1.15697</strain>
    </source>
</reference>
<dbReference type="EMBL" id="JAGMWN010000011">
    <property type="protein sequence ID" value="MBP5858769.1"/>
    <property type="molecule type" value="Genomic_DNA"/>
</dbReference>
<accession>A0A8J7V5C9</accession>
<sequence length="113" mass="12170">MKTLKDLLKAGQSPESKKPAAQGAAETKRPPVAEQARAASQAAVDAGEAPLIDPEVKGVDARRLAELKAEEAGRRWRLQAEASGQKPRETGGPQGLEPTRYGDWEKAGRCYDF</sequence>
<dbReference type="Proteomes" id="UP000672602">
    <property type="component" value="Unassembled WGS sequence"/>
</dbReference>
<evidence type="ECO:0000313" key="3">
    <source>
        <dbReference type="EMBL" id="MBP5858769.1"/>
    </source>
</evidence>
<comment type="caution">
    <text evidence="3">The sequence shown here is derived from an EMBL/GenBank/DDBJ whole genome shotgun (WGS) entry which is preliminary data.</text>
</comment>
<evidence type="ECO:0000256" key="2">
    <source>
        <dbReference type="SAM" id="MobiDB-lite"/>
    </source>
</evidence>
<comment type="similarity">
    <text evidence="1">Belongs to the SDHAF4 family.</text>
</comment>
<dbReference type="RefSeq" id="WP_210683359.1">
    <property type="nucleotide sequence ID" value="NZ_JAGMWN010000011.1"/>
</dbReference>
<organism evidence="3 4">
    <name type="scientific">Marivibrio halodurans</name>
    <dbReference type="NCBI Taxonomy" id="2039722"/>
    <lineage>
        <taxon>Bacteria</taxon>
        <taxon>Pseudomonadati</taxon>
        <taxon>Pseudomonadota</taxon>
        <taxon>Alphaproteobacteria</taxon>
        <taxon>Rhodospirillales</taxon>
        <taxon>Rhodospirillaceae</taxon>
        <taxon>Marivibrio</taxon>
    </lineage>
</organism>
<evidence type="ECO:0000313" key="4">
    <source>
        <dbReference type="Proteomes" id="UP000672602"/>
    </source>
</evidence>
<feature type="region of interest" description="Disordered" evidence="2">
    <location>
        <begin position="75"/>
        <end position="102"/>
    </location>
</feature>
<feature type="compositionally biased region" description="Low complexity" evidence="2">
    <location>
        <begin position="32"/>
        <end position="46"/>
    </location>
</feature>
<keyword evidence="4" id="KW-1185">Reference proteome</keyword>
<proteinExistence type="inferred from homology"/>
<protein>
    <submittedName>
        <fullName evidence="3">DUF1674 domain-containing protein</fullName>
    </submittedName>
</protein>
<feature type="region of interest" description="Disordered" evidence="2">
    <location>
        <begin position="1"/>
        <end position="50"/>
    </location>
</feature>